<keyword evidence="1" id="KW-0479">Metal-binding</keyword>
<dbReference type="SUPFAM" id="SSF46565">
    <property type="entry name" value="Chaperone J-domain"/>
    <property type="match status" value="1"/>
</dbReference>
<dbReference type="Proteomes" id="UP000321523">
    <property type="component" value="Unassembled WGS sequence"/>
</dbReference>
<evidence type="ECO:0000256" key="6">
    <source>
        <dbReference type="SAM" id="MobiDB-lite"/>
    </source>
</evidence>
<dbReference type="InterPro" id="IPR001623">
    <property type="entry name" value="DnaJ_domain"/>
</dbReference>
<evidence type="ECO:0000256" key="2">
    <source>
        <dbReference type="ARBA" id="ARBA00022737"/>
    </source>
</evidence>
<evidence type="ECO:0000256" key="3">
    <source>
        <dbReference type="ARBA" id="ARBA00022771"/>
    </source>
</evidence>
<evidence type="ECO:0000313" key="8">
    <source>
        <dbReference type="EMBL" id="GEO36326.1"/>
    </source>
</evidence>
<dbReference type="SUPFAM" id="SSF49493">
    <property type="entry name" value="HSP40/DnaJ peptide-binding domain"/>
    <property type="match status" value="2"/>
</dbReference>
<comment type="caution">
    <text evidence="8">The sequence shown here is derived from an EMBL/GenBank/DDBJ whole genome shotgun (WGS) entry which is preliminary data.</text>
</comment>
<keyword evidence="4" id="KW-0862">Zinc</keyword>
<dbReference type="PANTHER" id="PTHR43096:SF52">
    <property type="entry name" value="DNAJ HOMOLOG 1, MITOCHONDRIAL-RELATED"/>
    <property type="match status" value="1"/>
</dbReference>
<dbReference type="Pfam" id="PF01556">
    <property type="entry name" value="DnaJ_C"/>
    <property type="match status" value="1"/>
</dbReference>
<evidence type="ECO:0000313" key="9">
    <source>
        <dbReference type="Proteomes" id="UP000321523"/>
    </source>
</evidence>
<keyword evidence="5" id="KW-0143">Chaperone</keyword>
<gene>
    <name evidence="8" type="ORF">SAE02_04740</name>
</gene>
<keyword evidence="9" id="KW-1185">Reference proteome</keyword>
<organism evidence="8 9">
    <name type="scientific">Skermanella aerolata</name>
    <dbReference type="NCBI Taxonomy" id="393310"/>
    <lineage>
        <taxon>Bacteria</taxon>
        <taxon>Pseudomonadati</taxon>
        <taxon>Pseudomonadota</taxon>
        <taxon>Alphaproteobacteria</taxon>
        <taxon>Rhodospirillales</taxon>
        <taxon>Azospirillaceae</taxon>
        <taxon>Skermanella</taxon>
    </lineage>
</organism>
<evidence type="ECO:0000256" key="5">
    <source>
        <dbReference type="ARBA" id="ARBA00023186"/>
    </source>
</evidence>
<sequence length="323" mass="34620">MVAVVPDLFDRILYLVAVMRDPYQVLGLTRSASAEEIKQAYRKLAKQYHPDLNPGRPDIEQRFKDVSGAYNLLSDTEKRGRFDRGEIDANGNERPLHRAYSGGGRSAGAGAGDFGGFDAEDLFSDLFGAGRRRGGAGAGAGFKQRGTDIAYSVTVPFTEAALGTKRRINLSTGKSIDVAIPPGTEDQQKLRLKGQGIAGMGGAPAGDAIVEVHVEQHPFFVRKESDIHLELPISLPEAVLGATIKVPTLGGQVAVKVPRGSNTGGTLRLKGKGIPDAKSGIAGDQYVKLKVVLPDPPDSELASFLERWAKDRSYDVRKKVGLE</sequence>
<dbReference type="InterPro" id="IPR008971">
    <property type="entry name" value="HSP40/DnaJ_pept-bd"/>
</dbReference>
<dbReference type="GO" id="GO:0051082">
    <property type="term" value="F:unfolded protein binding"/>
    <property type="evidence" value="ECO:0007669"/>
    <property type="project" value="InterPro"/>
</dbReference>
<dbReference type="InterPro" id="IPR002939">
    <property type="entry name" value="DnaJ_C"/>
</dbReference>
<evidence type="ECO:0000256" key="4">
    <source>
        <dbReference type="ARBA" id="ARBA00022833"/>
    </source>
</evidence>
<keyword evidence="3" id="KW-0863">Zinc-finger</keyword>
<dbReference type="Gene3D" id="1.10.287.110">
    <property type="entry name" value="DnaJ domain"/>
    <property type="match status" value="1"/>
</dbReference>
<evidence type="ECO:0000256" key="1">
    <source>
        <dbReference type="ARBA" id="ARBA00022723"/>
    </source>
</evidence>
<dbReference type="InterPro" id="IPR036869">
    <property type="entry name" value="J_dom_sf"/>
</dbReference>
<keyword evidence="2" id="KW-0677">Repeat</keyword>
<dbReference type="GO" id="GO:0008270">
    <property type="term" value="F:zinc ion binding"/>
    <property type="evidence" value="ECO:0007669"/>
    <property type="project" value="UniProtKB-KW"/>
</dbReference>
<reference evidence="8 9" key="1">
    <citation type="submission" date="2019-07" db="EMBL/GenBank/DDBJ databases">
        <title>Whole genome shotgun sequence of Skermanella aerolata NBRC 106429.</title>
        <authorList>
            <person name="Hosoyama A."/>
            <person name="Uohara A."/>
            <person name="Ohji S."/>
            <person name="Ichikawa N."/>
        </authorList>
    </citation>
    <scope>NUCLEOTIDE SEQUENCE [LARGE SCALE GENOMIC DNA]</scope>
    <source>
        <strain evidence="8 9">NBRC 106429</strain>
    </source>
</reference>
<dbReference type="CDD" id="cd06257">
    <property type="entry name" value="DnaJ"/>
    <property type="match status" value="1"/>
</dbReference>
<dbReference type="PROSITE" id="PS50076">
    <property type="entry name" value="DNAJ_2"/>
    <property type="match status" value="1"/>
</dbReference>
<dbReference type="PRINTS" id="PR00625">
    <property type="entry name" value="JDOMAIN"/>
</dbReference>
<name>A0A512DIP3_9PROT</name>
<dbReference type="EMBL" id="BJYZ01000002">
    <property type="protein sequence ID" value="GEO36326.1"/>
    <property type="molecule type" value="Genomic_DNA"/>
</dbReference>
<feature type="domain" description="J" evidence="7">
    <location>
        <begin position="21"/>
        <end position="86"/>
    </location>
</feature>
<dbReference type="GO" id="GO:0042026">
    <property type="term" value="P:protein refolding"/>
    <property type="evidence" value="ECO:0007669"/>
    <property type="project" value="TreeGrafter"/>
</dbReference>
<dbReference type="InterPro" id="IPR018253">
    <property type="entry name" value="DnaJ_domain_CS"/>
</dbReference>
<protein>
    <submittedName>
        <fullName evidence="8">Molecular chaperone DnaJ</fullName>
    </submittedName>
</protein>
<evidence type="ECO:0000259" key="7">
    <source>
        <dbReference type="PROSITE" id="PS50076"/>
    </source>
</evidence>
<accession>A0A512DIP3</accession>
<dbReference type="GO" id="GO:0005737">
    <property type="term" value="C:cytoplasm"/>
    <property type="evidence" value="ECO:0007669"/>
    <property type="project" value="TreeGrafter"/>
</dbReference>
<dbReference type="CDD" id="cd10747">
    <property type="entry name" value="DnaJ_C"/>
    <property type="match status" value="1"/>
</dbReference>
<dbReference type="PROSITE" id="PS00636">
    <property type="entry name" value="DNAJ_1"/>
    <property type="match status" value="1"/>
</dbReference>
<dbReference type="FunFam" id="2.60.260.20:FF:000005">
    <property type="entry name" value="Chaperone protein dnaJ 1, mitochondrial"/>
    <property type="match status" value="1"/>
</dbReference>
<dbReference type="AlphaFoldDB" id="A0A512DIP3"/>
<feature type="region of interest" description="Disordered" evidence="6">
    <location>
        <begin position="83"/>
        <end position="105"/>
    </location>
</feature>
<dbReference type="PANTHER" id="PTHR43096">
    <property type="entry name" value="DNAJ HOMOLOG 1, MITOCHONDRIAL-RELATED"/>
    <property type="match status" value="1"/>
</dbReference>
<proteinExistence type="predicted"/>
<dbReference type="Gene3D" id="2.60.260.20">
    <property type="entry name" value="Urease metallochaperone UreE, N-terminal domain"/>
    <property type="match status" value="2"/>
</dbReference>
<dbReference type="Pfam" id="PF00226">
    <property type="entry name" value="DnaJ"/>
    <property type="match status" value="1"/>
</dbReference>
<dbReference type="SMART" id="SM00271">
    <property type="entry name" value="DnaJ"/>
    <property type="match status" value="1"/>
</dbReference>